<evidence type="ECO:0000313" key="2">
    <source>
        <dbReference type="EMBL" id="RPD83327.1"/>
    </source>
</evidence>
<protein>
    <submittedName>
        <fullName evidence="2">Uncharacterized protein</fullName>
    </submittedName>
</protein>
<keyword evidence="1" id="KW-0732">Signal</keyword>
<reference evidence="2 3" key="1">
    <citation type="submission" date="2018-11" db="EMBL/GenBank/DDBJ databases">
        <title>Neisseria weixii sp. nov. isolated from the rectal contents of plateau pika (Ochotona cruzoniae).</title>
        <authorList>
            <person name="Zhang G."/>
        </authorList>
    </citation>
    <scope>NUCLEOTIDE SEQUENCE [LARGE SCALE GENOMIC DNA]</scope>
    <source>
        <strain evidence="2 3">10009</strain>
    </source>
</reference>
<organism evidence="2 3">
    <name type="scientific">Neisseria weixii</name>
    <dbReference type="NCBI Taxonomy" id="1853276"/>
    <lineage>
        <taxon>Bacteria</taxon>
        <taxon>Pseudomonadati</taxon>
        <taxon>Pseudomonadota</taxon>
        <taxon>Betaproteobacteria</taxon>
        <taxon>Neisseriales</taxon>
        <taxon>Neisseriaceae</taxon>
        <taxon>Neisseria</taxon>
    </lineage>
</organism>
<proteinExistence type="predicted"/>
<dbReference type="Proteomes" id="UP000272412">
    <property type="component" value="Unassembled WGS sequence"/>
</dbReference>
<evidence type="ECO:0000313" key="3">
    <source>
        <dbReference type="Proteomes" id="UP000272412"/>
    </source>
</evidence>
<gene>
    <name evidence="2" type="ORF">EGK74_12765</name>
</gene>
<dbReference type="AlphaFoldDB" id="A0A3N4MNT6"/>
<dbReference type="RefSeq" id="WP_123804983.1">
    <property type="nucleotide sequence ID" value="NZ_RPFL01000059.1"/>
</dbReference>
<dbReference type="EMBL" id="RPFL01000059">
    <property type="protein sequence ID" value="RPD83327.1"/>
    <property type="molecule type" value="Genomic_DNA"/>
</dbReference>
<feature type="signal peptide" evidence="1">
    <location>
        <begin position="1"/>
        <end position="19"/>
    </location>
</feature>
<keyword evidence="3" id="KW-1185">Reference proteome</keyword>
<sequence length="235" mass="25469">MKKLILAAVALGVSGAAFAVNQGLYTGSEGRRIVFSHHPDDGTVVYSLNISDSAGRPMTKNGILYQSRNTKKPIAGNDYTFGQTSPYYDDDAKSGCLISAKWEQGGALKLSAGNSCTKTEKTVYTGRYTFTDKIVFPEKFRGAWAANCRNSDPAEWLRIGKNSFTQFTDFTPARIISINQTDGMFVAAAVEISEGAGSCSFLMLRPEGRKLKVTGEHHGDRIDITVQKCSSKAGL</sequence>
<evidence type="ECO:0000256" key="1">
    <source>
        <dbReference type="SAM" id="SignalP"/>
    </source>
</evidence>
<accession>A0A3N4MNT6</accession>
<comment type="caution">
    <text evidence="2">The sequence shown here is derived from an EMBL/GenBank/DDBJ whole genome shotgun (WGS) entry which is preliminary data.</text>
</comment>
<name>A0A3N4MNT6_9NEIS</name>
<feature type="chain" id="PRO_5018066089" evidence="1">
    <location>
        <begin position="20"/>
        <end position="235"/>
    </location>
</feature>